<dbReference type="GO" id="GO:0016491">
    <property type="term" value="F:oxidoreductase activity"/>
    <property type="evidence" value="ECO:0007669"/>
    <property type="project" value="InterPro"/>
</dbReference>
<protein>
    <submittedName>
        <fullName evidence="8">Radical SAM protein</fullName>
    </submittedName>
</protein>
<comment type="caution">
    <text evidence="8">The sequence shown here is derived from an EMBL/GenBank/DDBJ whole genome shotgun (WGS) entry which is preliminary data.</text>
</comment>
<comment type="cofactor">
    <cofactor evidence="1">
        <name>[4Fe-4S] cluster</name>
        <dbReference type="ChEBI" id="CHEBI:49883"/>
    </cofactor>
</comment>
<sequence length="447" mass="50960">MGDYTISRYTSLFTTKRNNTDEFLIYSSITNCFINVSEDVFQKINLARKNGNINKSLFSKNTFEFLKEAKIIVAPTADDAFVRQCEIDTYISNYASSHMSLSLAPTSSCNFVCPYCYEKSKPNNTMSDSAIDSLIKFINGHEQVKTVGITWYGGEPLVAFETIKKIVERIDSDCRTKLISQDIVTNGYNFNDKVIEFFKCHPLNRIQITIDGPEEEHNKLRKLANGKGTYNRIISNISSIIQGLPDTHVVIRVNIGKDNQDGYSILCKELQERFPNKISVYPGFIRIHDENQTHLVCDSMEQKDAIAFYEKLENEGSINIDYYPHLCQKRGCVATCSTAYVVGPLGELYKCWNDMGNEEMIVGNIASEKLIRPDLYNQYMVEGPWISDDDCKKCFFLPICSGGCAWQRVRNKFHGGLYNFCSIYKEGGIDKFLKLYYNKSIALNKKS</sequence>
<dbReference type="AlphaFoldDB" id="A0A2N6Q2Y2"/>
<feature type="domain" description="Radical SAM core" evidence="7">
    <location>
        <begin position="93"/>
        <end position="330"/>
    </location>
</feature>
<dbReference type="Pfam" id="PF04055">
    <property type="entry name" value="Radical_SAM"/>
    <property type="match status" value="1"/>
</dbReference>
<evidence type="ECO:0000256" key="1">
    <source>
        <dbReference type="ARBA" id="ARBA00001966"/>
    </source>
</evidence>
<evidence type="ECO:0000256" key="3">
    <source>
        <dbReference type="ARBA" id="ARBA00022691"/>
    </source>
</evidence>
<dbReference type="SFLD" id="SFLDG01384">
    <property type="entry name" value="thioether_bond_formation_requi"/>
    <property type="match status" value="1"/>
</dbReference>
<gene>
    <name evidence="8" type="ORF">CJ232_11490</name>
</gene>
<evidence type="ECO:0000256" key="2">
    <source>
        <dbReference type="ARBA" id="ARBA00022485"/>
    </source>
</evidence>
<dbReference type="SFLD" id="SFLDS00029">
    <property type="entry name" value="Radical_SAM"/>
    <property type="match status" value="1"/>
</dbReference>
<dbReference type="SFLD" id="SFLDG01386">
    <property type="entry name" value="main_SPASM_domain-containing"/>
    <property type="match status" value="1"/>
</dbReference>
<dbReference type="EMBL" id="PNGI01000039">
    <property type="protein sequence ID" value="PMC07346.1"/>
    <property type="molecule type" value="Genomic_DNA"/>
</dbReference>
<dbReference type="NCBIfam" id="TIGR04085">
    <property type="entry name" value="rSAM_more_4Fe4S"/>
    <property type="match status" value="1"/>
</dbReference>
<name>A0A2N6Q2Y2_9BACT</name>
<accession>A0A2N6Q2Y2</accession>
<keyword evidence="6" id="KW-0411">Iron-sulfur</keyword>
<dbReference type="InterPro" id="IPR013785">
    <property type="entry name" value="Aldolase_TIM"/>
</dbReference>
<dbReference type="RefSeq" id="WP_102189091.1">
    <property type="nucleotide sequence ID" value="NZ_PNGI01000039.1"/>
</dbReference>
<evidence type="ECO:0000259" key="7">
    <source>
        <dbReference type="PROSITE" id="PS51918"/>
    </source>
</evidence>
<dbReference type="CDD" id="cd01335">
    <property type="entry name" value="Radical_SAM"/>
    <property type="match status" value="1"/>
</dbReference>
<dbReference type="PROSITE" id="PS51918">
    <property type="entry name" value="RADICAL_SAM"/>
    <property type="match status" value="1"/>
</dbReference>
<dbReference type="SFLD" id="SFLDG01067">
    <property type="entry name" value="SPASM/twitch_domain_containing"/>
    <property type="match status" value="1"/>
</dbReference>
<dbReference type="GO" id="GO:0051539">
    <property type="term" value="F:4 iron, 4 sulfur cluster binding"/>
    <property type="evidence" value="ECO:0007669"/>
    <property type="project" value="UniProtKB-KW"/>
</dbReference>
<dbReference type="Gene3D" id="3.20.20.70">
    <property type="entry name" value="Aldolase class I"/>
    <property type="match status" value="1"/>
</dbReference>
<dbReference type="InterPro" id="IPR023867">
    <property type="entry name" value="Sulphatase_maturase_rSAM"/>
</dbReference>
<evidence type="ECO:0000313" key="8">
    <source>
        <dbReference type="EMBL" id="PMC07346.1"/>
    </source>
</evidence>
<keyword evidence="4" id="KW-0479">Metal-binding</keyword>
<organism evidence="8 9">
    <name type="scientific">Hoylesella timonensis</name>
    <dbReference type="NCBI Taxonomy" id="386414"/>
    <lineage>
        <taxon>Bacteria</taxon>
        <taxon>Pseudomonadati</taxon>
        <taxon>Bacteroidota</taxon>
        <taxon>Bacteroidia</taxon>
        <taxon>Bacteroidales</taxon>
        <taxon>Prevotellaceae</taxon>
        <taxon>Hoylesella</taxon>
    </lineage>
</organism>
<evidence type="ECO:0000313" key="9">
    <source>
        <dbReference type="Proteomes" id="UP000235661"/>
    </source>
</evidence>
<dbReference type="InterPro" id="IPR007197">
    <property type="entry name" value="rSAM"/>
</dbReference>
<proteinExistence type="predicted"/>
<evidence type="ECO:0000256" key="6">
    <source>
        <dbReference type="ARBA" id="ARBA00023014"/>
    </source>
</evidence>
<dbReference type="InterPro" id="IPR058240">
    <property type="entry name" value="rSAM_sf"/>
</dbReference>
<dbReference type="SUPFAM" id="SSF102114">
    <property type="entry name" value="Radical SAM enzymes"/>
    <property type="match status" value="1"/>
</dbReference>
<dbReference type="PANTHER" id="PTHR43787:SF3">
    <property type="entry name" value="ARYLSULFATASE REGULATORY PROTEIN"/>
    <property type="match status" value="1"/>
</dbReference>
<dbReference type="PANTHER" id="PTHR43787">
    <property type="entry name" value="FEMO COFACTOR BIOSYNTHESIS PROTEIN NIFB-RELATED"/>
    <property type="match status" value="1"/>
</dbReference>
<reference evidence="8 9" key="1">
    <citation type="submission" date="2017-09" db="EMBL/GenBank/DDBJ databases">
        <title>Bacterial strain isolated from the female urinary microbiota.</title>
        <authorList>
            <person name="Thomas-White K."/>
            <person name="Kumar N."/>
            <person name="Forster S."/>
            <person name="Putonti C."/>
            <person name="Lawley T."/>
            <person name="Wolfe A.J."/>
        </authorList>
    </citation>
    <scope>NUCLEOTIDE SEQUENCE [LARGE SCALE GENOMIC DNA]</scope>
    <source>
        <strain evidence="8 9">UMB0818</strain>
    </source>
</reference>
<dbReference type="InterPro" id="IPR023885">
    <property type="entry name" value="4Fe4S-binding_SPASM_dom"/>
</dbReference>
<evidence type="ECO:0000256" key="4">
    <source>
        <dbReference type="ARBA" id="ARBA00022723"/>
    </source>
</evidence>
<keyword evidence="5" id="KW-0408">Iron</keyword>
<evidence type="ECO:0000256" key="5">
    <source>
        <dbReference type="ARBA" id="ARBA00023004"/>
    </source>
</evidence>
<keyword evidence="2" id="KW-0004">4Fe-4S</keyword>
<dbReference type="Proteomes" id="UP000235661">
    <property type="component" value="Unassembled WGS sequence"/>
</dbReference>
<dbReference type="UniPathway" id="UPA00782"/>
<dbReference type="GO" id="GO:0046872">
    <property type="term" value="F:metal ion binding"/>
    <property type="evidence" value="ECO:0007669"/>
    <property type="project" value="UniProtKB-KW"/>
</dbReference>
<keyword evidence="3" id="KW-0949">S-adenosyl-L-methionine</keyword>